<dbReference type="AlphaFoldDB" id="Q4S9K0"/>
<dbReference type="GO" id="GO:0090162">
    <property type="term" value="P:establishment of epithelial cell polarity"/>
    <property type="evidence" value="ECO:0007669"/>
    <property type="project" value="InterPro"/>
</dbReference>
<dbReference type="InterPro" id="IPR033561">
    <property type="entry name" value="FBF1"/>
</dbReference>
<dbReference type="GO" id="GO:0060271">
    <property type="term" value="P:cilium assembly"/>
    <property type="evidence" value="ECO:0007669"/>
    <property type="project" value="InterPro"/>
</dbReference>
<feature type="region of interest" description="Disordered" evidence="2">
    <location>
        <begin position="206"/>
        <end position="231"/>
    </location>
</feature>
<evidence type="ECO:0000259" key="3">
    <source>
        <dbReference type="Pfam" id="PF21007"/>
    </source>
</evidence>
<feature type="compositionally biased region" description="Polar residues" evidence="2">
    <location>
        <begin position="206"/>
        <end position="223"/>
    </location>
</feature>
<feature type="domain" description="Fas-binding factor 1 C-terminal" evidence="3">
    <location>
        <begin position="436"/>
        <end position="675"/>
    </location>
</feature>
<dbReference type="GO" id="GO:0005814">
    <property type="term" value="C:centriole"/>
    <property type="evidence" value="ECO:0007669"/>
    <property type="project" value="TreeGrafter"/>
</dbReference>
<evidence type="ECO:0000313" key="4">
    <source>
        <dbReference type="EMBL" id="CAG02682.1"/>
    </source>
</evidence>
<protein>
    <submittedName>
        <fullName evidence="4">(spotted green pufferfish) hypothetical protein</fullName>
    </submittedName>
</protein>
<name>Q4S9K0_TETNG</name>
<feature type="coiled-coil region" evidence="1">
    <location>
        <begin position="459"/>
        <end position="521"/>
    </location>
</feature>
<reference evidence="4" key="1">
    <citation type="journal article" date="2004" name="Nature">
        <title>Genome duplication in the teleost fish Tetraodon nigroviridis reveals the early vertebrate proto-karyotype.</title>
        <authorList>
            <person name="Jaillon O."/>
            <person name="Aury J.-M."/>
            <person name="Brunet F."/>
            <person name="Petit J.-L."/>
            <person name="Stange-Thomann N."/>
            <person name="Mauceli E."/>
            <person name="Bouneau L."/>
            <person name="Fischer C."/>
            <person name="Ozouf-Costaz C."/>
            <person name="Bernot A."/>
            <person name="Nicaud S."/>
            <person name="Jaffe D."/>
            <person name="Fisher S."/>
            <person name="Lutfalla G."/>
            <person name="Dossat C."/>
            <person name="Segurens B."/>
            <person name="Dasilva C."/>
            <person name="Salanoubat M."/>
            <person name="Levy M."/>
            <person name="Boudet N."/>
            <person name="Castellano S."/>
            <person name="Anthouard V."/>
            <person name="Jubin C."/>
            <person name="Castelli V."/>
            <person name="Katinka M."/>
            <person name="Vacherie B."/>
            <person name="Biemont C."/>
            <person name="Skalli Z."/>
            <person name="Cattolico L."/>
            <person name="Poulain J."/>
            <person name="De Berardinis V."/>
            <person name="Cruaud C."/>
            <person name="Duprat S."/>
            <person name="Brottier P."/>
            <person name="Coutanceau J.-P."/>
            <person name="Gouzy J."/>
            <person name="Parra G."/>
            <person name="Lardier G."/>
            <person name="Chapple C."/>
            <person name="McKernan K.J."/>
            <person name="McEwan P."/>
            <person name="Bosak S."/>
            <person name="Kellis M."/>
            <person name="Volff J.-N."/>
            <person name="Guigo R."/>
            <person name="Zody M.C."/>
            <person name="Mesirov J."/>
            <person name="Lindblad-Toh K."/>
            <person name="Birren B."/>
            <person name="Nusbaum C."/>
            <person name="Kahn D."/>
            <person name="Robinson-Rechavi M."/>
            <person name="Laudet V."/>
            <person name="Schachter V."/>
            <person name="Quetier F."/>
            <person name="Saurin W."/>
            <person name="Scarpelli C."/>
            <person name="Wincker P."/>
            <person name="Lander E.S."/>
            <person name="Weissenbach J."/>
            <person name="Roest Crollius H."/>
        </authorList>
    </citation>
    <scope>NUCLEOTIDE SEQUENCE [LARGE SCALE GENOMIC DNA]</scope>
</reference>
<feature type="coiled-coil region" evidence="1">
    <location>
        <begin position="568"/>
        <end position="616"/>
    </location>
</feature>
<dbReference type="GO" id="GO:0097539">
    <property type="term" value="C:ciliary transition fiber"/>
    <property type="evidence" value="ECO:0007669"/>
    <property type="project" value="InterPro"/>
</dbReference>
<dbReference type="PANTHER" id="PTHR33689">
    <property type="entry name" value="FAS-BINDING FACTOR 1"/>
    <property type="match status" value="1"/>
</dbReference>
<dbReference type="OrthoDB" id="8195456at2759"/>
<comment type="caution">
    <text evidence="4">The sequence shown here is derived from an EMBL/GenBank/DDBJ whole genome shotgun (WGS) entry which is preliminary data.</text>
</comment>
<dbReference type="PANTHER" id="PTHR33689:SF1">
    <property type="entry name" value="FAS-BINDING FACTOR 1"/>
    <property type="match status" value="1"/>
</dbReference>
<dbReference type="KEGG" id="tng:GSTEN00021845G001"/>
<feature type="region of interest" description="Disordered" evidence="2">
    <location>
        <begin position="21"/>
        <end position="91"/>
    </location>
</feature>
<dbReference type="Pfam" id="PF21007">
    <property type="entry name" value="FBF1"/>
    <property type="match status" value="2"/>
</dbReference>
<organism evidence="4">
    <name type="scientific">Tetraodon nigroviridis</name>
    <name type="common">Spotted green pufferfish</name>
    <name type="synonym">Chelonodon nigroviridis</name>
    <dbReference type="NCBI Taxonomy" id="99883"/>
    <lineage>
        <taxon>Eukaryota</taxon>
        <taxon>Metazoa</taxon>
        <taxon>Chordata</taxon>
        <taxon>Craniata</taxon>
        <taxon>Vertebrata</taxon>
        <taxon>Euteleostomi</taxon>
        <taxon>Actinopterygii</taxon>
        <taxon>Neopterygii</taxon>
        <taxon>Teleostei</taxon>
        <taxon>Neoteleostei</taxon>
        <taxon>Acanthomorphata</taxon>
        <taxon>Eupercaria</taxon>
        <taxon>Tetraodontiformes</taxon>
        <taxon>Tetradontoidea</taxon>
        <taxon>Tetraodontidae</taxon>
        <taxon>Tetraodon</taxon>
    </lineage>
</organism>
<reference evidence="4" key="2">
    <citation type="submission" date="2004-02" db="EMBL/GenBank/DDBJ databases">
        <authorList>
            <consortium name="Genoscope"/>
            <consortium name="Whitehead Institute Centre for Genome Research"/>
        </authorList>
    </citation>
    <scope>NUCLEOTIDE SEQUENCE</scope>
</reference>
<dbReference type="EMBL" id="CAAE01014696">
    <property type="protein sequence ID" value="CAG02682.1"/>
    <property type="molecule type" value="Genomic_DNA"/>
</dbReference>
<feature type="coiled-coil region" evidence="1">
    <location>
        <begin position="339"/>
        <end position="399"/>
    </location>
</feature>
<evidence type="ECO:0000256" key="1">
    <source>
        <dbReference type="SAM" id="Coils"/>
    </source>
</evidence>
<accession>Q4S9K0</accession>
<gene>
    <name evidence="4" type="ORF">GSTENG00021845001</name>
</gene>
<feature type="domain" description="Fas-binding factor 1 C-terminal" evidence="3">
    <location>
        <begin position="288"/>
        <end position="431"/>
    </location>
</feature>
<dbReference type="InterPro" id="IPR049390">
    <property type="entry name" value="FBF1_C"/>
</dbReference>
<proteinExistence type="predicted"/>
<sequence length="706" mass="80220">MAVLTTIALILRHRFSSKIREVPTTANRPNSASSSTAKKKVTFTERRASSADNHVTPAEAVEASVPTDVAVNETKQQASKSQPKEEDKDDWLTGALRRKALSEAPLLERRLSSADSHAGFAPATEPSPAQTENTIKEVGLEAPKNQQQEQEADDWLAAALRRKSRFKAEDPGLRQVKTLSQPLPGPDGTLFHLVKTRAAAQLNQEKTSATAVQQQMTPLQSQRGHTEPDSLQRVRERTQQPGNDRALQARVIQLEGQVQNQGTFTTAVFLSNTNSLTLLCVVAQVKTLELAQEQSQMLLENVQMKHKQDMELMENTYKTKIKWLEESAAQRETLARQECEDLRGRLSEQQAEYQRKLDQAKQDRDQEVAQLRDVHRKTVSEMRKDHEDQIQHLKQLKNDEINVVKNATSQTRSLTVVTEQMEQFSSHLGELCSFSVMQDRLSEQQKAAVEERAFLKDIISRMHTQLREQERQLEKERWKATAEEAKVESAQRGLEEERRALSKEREELEKAKRAVQEEQMSMMEHCAAERRRLDAEWASFHSAEKQRQEQVEKVSSLLEKRENAIITLANEQAELKLQTAELKQKENALAQERESLKRLQEELESSKKKISSMESRLSTQIQEVEVLRKLALQKYRNGESALQEAKSMEAEQKARLTDMLGQKELPWKREQHVLQVSAISARGGTGSGLTGVSSYLTETPLTHRSI</sequence>
<keyword evidence="1" id="KW-0175">Coiled coil</keyword>
<evidence type="ECO:0000256" key="2">
    <source>
        <dbReference type="SAM" id="MobiDB-lite"/>
    </source>
</evidence>
<dbReference type="GO" id="GO:0036064">
    <property type="term" value="C:ciliary basal body"/>
    <property type="evidence" value="ECO:0007669"/>
    <property type="project" value="TreeGrafter"/>
</dbReference>